<evidence type="ECO:0000256" key="2">
    <source>
        <dbReference type="ARBA" id="ARBA00022723"/>
    </source>
</evidence>
<dbReference type="Pfam" id="PF00037">
    <property type="entry name" value="Fer4"/>
    <property type="match status" value="1"/>
</dbReference>
<dbReference type="Pfam" id="PF12838">
    <property type="entry name" value="Fer4_7"/>
    <property type="match status" value="1"/>
</dbReference>
<proteinExistence type="predicted"/>
<dbReference type="PROSITE" id="PS00198">
    <property type="entry name" value="4FE4S_FER_1"/>
    <property type="match status" value="2"/>
</dbReference>
<feature type="domain" description="4Fe-4S ferredoxin-type" evidence="5">
    <location>
        <begin position="416"/>
        <end position="445"/>
    </location>
</feature>
<keyword evidence="2" id="KW-0479">Metal-binding</keyword>
<accession>A0ABS7X0T7</accession>
<evidence type="ECO:0000313" key="6">
    <source>
        <dbReference type="EMBL" id="MBZ9567566.1"/>
    </source>
</evidence>
<dbReference type="Proteomes" id="UP001319883">
    <property type="component" value="Unassembled WGS sequence"/>
</dbReference>
<evidence type="ECO:0000313" key="7">
    <source>
        <dbReference type="Proteomes" id="UP001319883"/>
    </source>
</evidence>
<evidence type="ECO:0000259" key="5">
    <source>
        <dbReference type="PROSITE" id="PS51379"/>
    </source>
</evidence>
<keyword evidence="4" id="KW-0411">Iron-sulfur</keyword>
<dbReference type="InterPro" id="IPR017896">
    <property type="entry name" value="4Fe4S_Fe-S-bd"/>
</dbReference>
<evidence type="ECO:0000256" key="3">
    <source>
        <dbReference type="ARBA" id="ARBA00023004"/>
    </source>
</evidence>
<dbReference type="RefSeq" id="WP_224420691.1">
    <property type="nucleotide sequence ID" value="NZ_JAGXFD010000001.1"/>
</dbReference>
<keyword evidence="3" id="KW-0408">Iron</keyword>
<name>A0ABS7X0T7_9GAMM</name>
<protein>
    <submittedName>
        <fullName evidence="6">4Fe-4S binding protein</fullName>
    </submittedName>
</protein>
<dbReference type="EMBL" id="JAGXFD010000001">
    <property type="protein sequence ID" value="MBZ9567566.1"/>
    <property type="molecule type" value="Genomic_DNA"/>
</dbReference>
<feature type="domain" description="4Fe-4S ferredoxin-type" evidence="5">
    <location>
        <begin position="447"/>
        <end position="476"/>
    </location>
</feature>
<keyword evidence="1" id="KW-0004">4Fe-4S</keyword>
<dbReference type="Pfam" id="PF12837">
    <property type="entry name" value="Fer4_6"/>
    <property type="match status" value="1"/>
</dbReference>
<dbReference type="InterPro" id="IPR017900">
    <property type="entry name" value="4Fe4S_Fe_S_CS"/>
</dbReference>
<reference evidence="6 7" key="1">
    <citation type="submission" date="2021-05" db="EMBL/GenBank/DDBJ databases">
        <title>Petroleum and Energy Research Collection (APPE): ex situ preservation of microbial diversity associated with the oil industry and exploitation of its biotechnological potential.</title>
        <authorList>
            <person name="Paixao C.T.M."/>
            <person name="Gomes M.B."/>
            <person name="Oliveira V.M."/>
        </authorList>
    </citation>
    <scope>NUCLEOTIDE SEQUENCE [LARGE SCALE GENOMIC DNA]</scope>
    <source>
        <strain evidence="6 7">LIT2</strain>
    </source>
</reference>
<keyword evidence="7" id="KW-1185">Reference proteome</keyword>
<dbReference type="PANTHER" id="PTHR43687">
    <property type="entry name" value="ADENYLYLSULFATE REDUCTASE, BETA SUBUNIT"/>
    <property type="match status" value="1"/>
</dbReference>
<evidence type="ECO:0000256" key="1">
    <source>
        <dbReference type="ARBA" id="ARBA00022485"/>
    </source>
</evidence>
<feature type="domain" description="4Fe-4S ferredoxin-type" evidence="5">
    <location>
        <begin position="215"/>
        <end position="244"/>
    </location>
</feature>
<dbReference type="Gene3D" id="3.30.70.20">
    <property type="match status" value="3"/>
</dbReference>
<dbReference type="PROSITE" id="PS51379">
    <property type="entry name" value="4FE4S_FER_2"/>
    <property type="match status" value="3"/>
</dbReference>
<comment type="caution">
    <text evidence="6">The sequence shown here is derived from an EMBL/GenBank/DDBJ whole genome shotgun (WGS) entry which is preliminary data.</text>
</comment>
<dbReference type="SUPFAM" id="SSF54862">
    <property type="entry name" value="4Fe-4S ferredoxins"/>
    <property type="match status" value="1"/>
</dbReference>
<organism evidence="6 7">
    <name type="scientific">Modicisalibacter tunisiensis</name>
    <dbReference type="NCBI Taxonomy" id="390637"/>
    <lineage>
        <taxon>Bacteria</taxon>
        <taxon>Pseudomonadati</taxon>
        <taxon>Pseudomonadota</taxon>
        <taxon>Gammaproteobacteria</taxon>
        <taxon>Oceanospirillales</taxon>
        <taxon>Halomonadaceae</taxon>
        <taxon>Modicisalibacter</taxon>
    </lineage>
</organism>
<dbReference type="PANTHER" id="PTHR43687:SF4">
    <property type="entry name" value="BLR5484 PROTEIN"/>
    <property type="match status" value="1"/>
</dbReference>
<gene>
    <name evidence="6" type="ORF">KGQ91_07715</name>
</gene>
<dbReference type="InterPro" id="IPR050572">
    <property type="entry name" value="Fe-S_Ferredoxin"/>
</dbReference>
<evidence type="ECO:0000256" key="4">
    <source>
        <dbReference type="ARBA" id="ARBA00023014"/>
    </source>
</evidence>
<sequence>MPQFIDTRALNDDARNAAAREAALRQVSWPRNLAPATVSYTSHGHVAIVGPAEAIGPAARALADSELASLTLVATRNAAQNTIDDIPGAHAIACATPQLEGHLGAFHLTARDGGESLARASIGRDHFDAVLDLGTPPLLGHDLPPPGYYRVGTRVGTDMPLADALAALRECVGDFEKPRYFQIDSDLCAHAGRGQTGCTRCLEVCPADAISSLKQEIVIDPFRCHGAGSCTSVCPTGAIRYALPAPESLDAYIARLLATYHAEGGETAVVRFLDQEAHGAETDTAAGHVLDIPLEEIGAAGLDHWLGAIARGAGEVRVVLRDDLPPSLARLVRDQYAQARTLLEALGHDTRRLTLIAAGDTAARDALPILTPLAGRLEGERPTAKREALNAILDFLADHGTPAVARVPMPEGAPFGTLAIDADHCTLCMACVAVCPTRALSTTGDTPSLHFQESACVQCGLCESACPEQVIQLEPGFLATPEARHRVETVKEEAPFECISCGKAFATASTIASIKEKLAAHPYFAGDAIKRLEMCEDCRVKDIWHDLARDPNAQLKV</sequence>